<dbReference type="Pfam" id="PF02687">
    <property type="entry name" value="FtsX"/>
    <property type="match status" value="1"/>
</dbReference>
<proteinExistence type="inferred from homology"/>
<dbReference type="InterPro" id="IPR003838">
    <property type="entry name" value="ABC3_permease_C"/>
</dbReference>
<dbReference type="InterPro" id="IPR004513">
    <property type="entry name" value="FtsX"/>
</dbReference>
<evidence type="ECO:0000256" key="9">
    <source>
        <dbReference type="ARBA" id="ARBA00023306"/>
    </source>
</evidence>
<evidence type="ECO:0000313" key="15">
    <source>
        <dbReference type="Proteomes" id="UP000187404"/>
    </source>
</evidence>
<keyword evidence="4 10" id="KW-1003">Cell membrane</keyword>
<dbReference type="InterPro" id="IPR040690">
    <property type="entry name" value="FtsX_ECD"/>
</dbReference>
<evidence type="ECO:0000256" key="2">
    <source>
        <dbReference type="ARBA" id="ARBA00007379"/>
    </source>
</evidence>
<evidence type="ECO:0000256" key="1">
    <source>
        <dbReference type="ARBA" id="ARBA00004651"/>
    </source>
</evidence>
<keyword evidence="15" id="KW-1185">Reference proteome</keyword>
<feature type="transmembrane region" description="Helical" evidence="11">
    <location>
        <begin position="218"/>
        <end position="241"/>
    </location>
</feature>
<evidence type="ECO:0000256" key="6">
    <source>
        <dbReference type="ARBA" id="ARBA00022692"/>
    </source>
</evidence>
<keyword evidence="6 11" id="KW-0812">Transmembrane</keyword>
<evidence type="ECO:0000256" key="8">
    <source>
        <dbReference type="ARBA" id="ARBA00023136"/>
    </source>
</evidence>
<dbReference type="RefSeq" id="WP_075714781.1">
    <property type="nucleotide sequence ID" value="NZ_MJIE01000001.1"/>
</dbReference>
<feature type="domain" description="ABC3 transporter permease C-terminal" evidence="12">
    <location>
        <begin position="172"/>
        <end position="288"/>
    </location>
</feature>
<comment type="similarity">
    <text evidence="2 10">Belongs to the ABC-4 integral membrane protein family. FtsX subfamily.</text>
</comment>
<dbReference type="GO" id="GO:0005886">
    <property type="term" value="C:plasma membrane"/>
    <property type="evidence" value="ECO:0007669"/>
    <property type="project" value="UniProtKB-SubCell"/>
</dbReference>
<dbReference type="Gene3D" id="3.30.70.3040">
    <property type="match status" value="1"/>
</dbReference>
<dbReference type="PANTHER" id="PTHR47755:SF1">
    <property type="entry name" value="CELL DIVISION PROTEIN FTSX"/>
    <property type="match status" value="1"/>
</dbReference>
<keyword evidence="9 10" id="KW-0131">Cell cycle</keyword>
<dbReference type="STRING" id="1261640.BHK98_12645"/>
<evidence type="ECO:0000256" key="3">
    <source>
        <dbReference type="ARBA" id="ARBA00021907"/>
    </source>
</evidence>
<comment type="caution">
    <text evidence="14">The sequence shown here is derived from an EMBL/GenBank/DDBJ whole genome shotgun (WGS) entry which is preliminary data.</text>
</comment>
<feature type="transmembrane region" description="Helical" evidence="11">
    <location>
        <begin position="21"/>
        <end position="44"/>
    </location>
</feature>
<gene>
    <name evidence="14" type="ORF">BHK98_12645</name>
</gene>
<feature type="transmembrane region" description="Helical" evidence="11">
    <location>
        <begin position="166"/>
        <end position="190"/>
    </location>
</feature>
<evidence type="ECO:0000256" key="7">
    <source>
        <dbReference type="ARBA" id="ARBA00022989"/>
    </source>
</evidence>
<organism evidence="14 15">
    <name type="scientific">Hornefia porci</name>
    <dbReference type="NCBI Taxonomy" id="2652292"/>
    <lineage>
        <taxon>Bacteria</taxon>
        <taxon>Bacillati</taxon>
        <taxon>Bacillota</taxon>
        <taxon>Clostridia</taxon>
        <taxon>Peptostreptococcales</taxon>
        <taxon>Anaerovoracaceae</taxon>
        <taxon>Hornefia</taxon>
    </lineage>
</organism>
<evidence type="ECO:0000256" key="10">
    <source>
        <dbReference type="PIRNR" id="PIRNR003097"/>
    </source>
</evidence>
<dbReference type="OrthoDB" id="9812531at2"/>
<evidence type="ECO:0000256" key="11">
    <source>
        <dbReference type="SAM" id="Phobius"/>
    </source>
</evidence>
<protein>
    <recommendedName>
        <fullName evidence="3 10">Cell division protein FtsX</fullName>
    </recommendedName>
</protein>
<keyword evidence="5 10" id="KW-0132">Cell division</keyword>
<sequence>MIRLFYNIKQAILQIGRNKGMALASIFAITAMMLILGMFFVIVVNVNLFTEMVKQDYDTVEVYLMDSTDTKQAQTIMDTLENINGVNKVQYRTRDQALKILKERWGESGYLLDSLGDNPLPNSILVKVDNLSAANRVNSAAGKIAGVESTKYYKETVDKLTRVTNFMAIAAMVIMLFLIIVSIVVVANTIRLTVFARAREISIMKYVGATNWFVRGPFLVEGIIIGAISSLIAAGATYLFYGRIVDAIGVKVMTILSSPLVPAGYLASNLVIIFLALGVGIGSTGSIISMRKFLDK</sequence>
<keyword evidence="7 11" id="KW-1133">Transmembrane helix</keyword>
<dbReference type="Proteomes" id="UP000187404">
    <property type="component" value="Unassembled WGS sequence"/>
</dbReference>
<accession>A0A1Q9JL08</accession>
<comment type="subcellular location">
    <subcellularLocation>
        <location evidence="1">Cell membrane</location>
        <topology evidence="1">Multi-pass membrane protein</topology>
    </subcellularLocation>
</comment>
<name>A0A1Q9JL08_9FIRM</name>
<dbReference type="InterPro" id="IPR058204">
    <property type="entry name" value="FtsX_firmicutes-type"/>
</dbReference>
<comment type="function">
    <text evidence="10">Part of the ABC transporter FtsEX involved in asymmetric cellular division facilitating the initiation of sporulation.</text>
</comment>
<dbReference type="PIRSF" id="PIRSF003097">
    <property type="entry name" value="FtsX"/>
    <property type="match status" value="1"/>
</dbReference>
<dbReference type="PANTHER" id="PTHR47755">
    <property type="entry name" value="CELL DIVISION PROTEIN FTSX"/>
    <property type="match status" value="1"/>
</dbReference>
<evidence type="ECO:0000256" key="5">
    <source>
        <dbReference type="ARBA" id="ARBA00022618"/>
    </source>
</evidence>
<dbReference type="Pfam" id="PF18075">
    <property type="entry name" value="FtsX_ECD"/>
    <property type="match status" value="1"/>
</dbReference>
<keyword evidence="8 10" id="KW-0472">Membrane</keyword>
<dbReference type="NCBIfam" id="NF038347">
    <property type="entry name" value="FtsX_Gpos"/>
    <property type="match status" value="1"/>
</dbReference>
<dbReference type="GO" id="GO:0051301">
    <property type="term" value="P:cell division"/>
    <property type="evidence" value="ECO:0007669"/>
    <property type="project" value="UniProtKB-KW"/>
</dbReference>
<evidence type="ECO:0000256" key="4">
    <source>
        <dbReference type="ARBA" id="ARBA00022475"/>
    </source>
</evidence>
<feature type="transmembrane region" description="Helical" evidence="11">
    <location>
        <begin position="261"/>
        <end position="288"/>
    </location>
</feature>
<evidence type="ECO:0000259" key="13">
    <source>
        <dbReference type="Pfam" id="PF18075"/>
    </source>
</evidence>
<reference evidence="14 15" key="1">
    <citation type="journal article" date="2016" name="Appl. Environ. Microbiol.">
        <title>Function and Phylogeny of Bacterial Butyryl Coenzyme A:Acetate Transferases and Their Diversity in the Proximal Colon of Swine.</title>
        <authorList>
            <person name="Trachsel J."/>
            <person name="Bayles D.O."/>
            <person name="Looft T."/>
            <person name="Levine U.Y."/>
            <person name="Allen H.K."/>
        </authorList>
    </citation>
    <scope>NUCLEOTIDE SEQUENCE [LARGE SCALE GENOMIC DNA]</scope>
    <source>
        <strain evidence="14 15">68-3-10</strain>
    </source>
</reference>
<feature type="domain" description="FtsX extracellular" evidence="13">
    <location>
        <begin position="60"/>
        <end position="149"/>
    </location>
</feature>
<evidence type="ECO:0000313" key="14">
    <source>
        <dbReference type="EMBL" id="OLR56837.1"/>
    </source>
</evidence>
<evidence type="ECO:0000259" key="12">
    <source>
        <dbReference type="Pfam" id="PF02687"/>
    </source>
</evidence>
<dbReference type="EMBL" id="MJIE01000001">
    <property type="protein sequence ID" value="OLR56837.1"/>
    <property type="molecule type" value="Genomic_DNA"/>
</dbReference>
<dbReference type="AlphaFoldDB" id="A0A1Q9JL08"/>